<dbReference type="SUPFAM" id="SSF52540">
    <property type="entry name" value="P-loop containing nucleoside triphosphate hydrolases"/>
    <property type="match status" value="1"/>
</dbReference>
<evidence type="ECO:0000313" key="8">
    <source>
        <dbReference type="Proteomes" id="UP001163336"/>
    </source>
</evidence>
<proteinExistence type="predicted"/>
<dbReference type="SUPFAM" id="SSF51905">
    <property type="entry name" value="FAD/NAD(P)-binding domain"/>
    <property type="match status" value="1"/>
</dbReference>
<dbReference type="PANTHER" id="PTHR43790">
    <property type="entry name" value="CARBOHYDRATE TRANSPORT ATP-BINDING PROTEIN MG119-RELATED"/>
    <property type="match status" value="1"/>
</dbReference>
<sequence length="82" mass="8797">MEPVSSFYIKSSPEQFDAIVVGSGITGGWAAKELTDTRVADLIVAEKQLVEIAKALSRKARLLIMDEPTASLSAGETKKLFA</sequence>
<evidence type="ECO:0000256" key="4">
    <source>
        <dbReference type="ARBA" id="ARBA00022741"/>
    </source>
</evidence>
<dbReference type="Gene3D" id="3.40.50.300">
    <property type="entry name" value="P-loop containing nucleotide triphosphate hydrolases"/>
    <property type="match status" value="1"/>
</dbReference>
<dbReference type="Proteomes" id="UP001163336">
    <property type="component" value="Chromosome"/>
</dbReference>
<dbReference type="InterPro" id="IPR003439">
    <property type="entry name" value="ABC_transporter-like_ATP-bd"/>
</dbReference>
<keyword evidence="8" id="KW-1185">Reference proteome</keyword>
<gene>
    <name evidence="7" type="ORF">MasN3_34660</name>
</gene>
<keyword evidence="3" id="KW-0677">Repeat</keyword>
<dbReference type="EMBL" id="AP026966">
    <property type="protein sequence ID" value="BDT59972.1"/>
    <property type="molecule type" value="Genomic_DNA"/>
</dbReference>
<dbReference type="InterPro" id="IPR036188">
    <property type="entry name" value="FAD/NAD-bd_sf"/>
</dbReference>
<dbReference type="PANTHER" id="PTHR43790:SF9">
    <property type="entry name" value="GALACTOFURANOSE TRANSPORTER ATP-BINDING PROTEIN YTFR"/>
    <property type="match status" value="1"/>
</dbReference>
<evidence type="ECO:0000256" key="1">
    <source>
        <dbReference type="ARBA" id="ARBA00022448"/>
    </source>
</evidence>
<dbReference type="InterPro" id="IPR050107">
    <property type="entry name" value="ABC_carbohydrate_import_ATPase"/>
</dbReference>
<protein>
    <recommendedName>
        <fullName evidence="6">ABC transporter domain-containing protein</fullName>
    </recommendedName>
</protein>
<evidence type="ECO:0000256" key="3">
    <source>
        <dbReference type="ARBA" id="ARBA00022737"/>
    </source>
</evidence>
<evidence type="ECO:0000256" key="2">
    <source>
        <dbReference type="ARBA" id="ARBA00022597"/>
    </source>
</evidence>
<accession>A0ABN6TCM6</accession>
<feature type="domain" description="ABC transporter" evidence="6">
    <location>
        <begin position="32"/>
        <end position="70"/>
    </location>
</feature>
<keyword evidence="1" id="KW-0813">Transport</keyword>
<organism evidence="7 8">
    <name type="scientific">Massilia varians</name>
    <dbReference type="NCBI Taxonomy" id="457921"/>
    <lineage>
        <taxon>Bacteria</taxon>
        <taxon>Pseudomonadati</taxon>
        <taxon>Pseudomonadota</taxon>
        <taxon>Betaproteobacteria</taxon>
        <taxon>Burkholderiales</taxon>
        <taxon>Oxalobacteraceae</taxon>
        <taxon>Telluria group</taxon>
        <taxon>Massilia</taxon>
    </lineage>
</organism>
<evidence type="ECO:0000256" key="5">
    <source>
        <dbReference type="ARBA" id="ARBA00022840"/>
    </source>
</evidence>
<evidence type="ECO:0000259" key="6">
    <source>
        <dbReference type="Pfam" id="PF00005"/>
    </source>
</evidence>
<dbReference type="InterPro" id="IPR027417">
    <property type="entry name" value="P-loop_NTPase"/>
</dbReference>
<name>A0ABN6TCM6_9BURK</name>
<keyword evidence="5" id="KW-0067">ATP-binding</keyword>
<evidence type="ECO:0000313" key="7">
    <source>
        <dbReference type="EMBL" id="BDT59972.1"/>
    </source>
</evidence>
<keyword evidence="4" id="KW-0547">Nucleotide-binding</keyword>
<reference evidence="7" key="1">
    <citation type="submission" date="2022-11" db="EMBL/GenBank/DDBJ databases">
        <title>Isolation and characterization of PLA-degrading bacterium Massilia sp. from Antarctic soil.</title>
        <authorList>
            <person name="Sato K."/>
            <person name="Gomez-Fuentes C."/>
            <person name="Ahmad S.A."/>
            <person name="Zulkharnain A."/>
        </authorList>
    </citation>
    <scope>NUCLEOTIDE SEQUENCE</scope>
    <source>
        <strain evidence="7">N-3</strain>
    </source>
</reference>
<dbReference type="Pfam" id="PF00005">
    <property type="entry name" value="ABC_tran"/>
    <property type="match status" value="1"/>
</dbReference>
<keyword evidence="2" id="KW-0762">Sugar transport</keyword>